<organism evidence="3 4">
    <name type="scientific">Streptosporangium sandarakinum</name>
    <dbReference type="NCBI Taxonomy" id="1260955"/>
    <lineage>
        <taxon>Bacteria</taxon>
        <taxon>Bacillati</taxon>
        <taxon>Actinomycetota</taxon>
        <taxon>Actinomycetes</taxon>
        <taxon>Streptosporangiales</taxon>
        <taxon>Streptosporangiaceae</taxon>
        <taxon>Streptosporangium</taxon>
    </lineage>
</organism>
<sequence length="118" mass="12009">MRSRLPAVLLLLLSAFVLLPPPGDAHRPADAAPVAWWSGPALHAAADPAVHAGADPVLPRLHPARGTPAPPAWPAVLPPVWEPGGALRPAGIAAGPAPAAPLPRPRRAPARAPPSTTR</sequence>
<evidence type="ECO:0000313" key="4">
    <source>
        <dbReference type="Proteomes" id="UP000576393"/>
    </source>
</evidence>
<proteinExistence type="predicted"/>
<evidence type="ECO:0008006" key="5">
    <source>
        <dbReference type="Google" id="ProtNLM"/>
    </source>
</evidence>
<dbReference type="RefSeq" id="WP_179828551.1">
    <property type="nucleotide sequence ID" value="NZ_JACCCO010000003.1"/>
</dbReference>
<protein>
    <recommendedName>
        <fullName evidence="5">Secreted protein</fullName>
    </recommendedName>
</protein>
<gene>
    <name evidence="3" type="ORF">HDA43_006671</name>
</gene>
<feature type="compositionally biased region" description="Low complexity" evidence="1">
    <location>
        <begin position="87"/>
        <end position="97"/>
    </location>
</feature>
<dbReference type="AlphaFoldDB" id="A0A852VBL2"/>
<feature type="region of interest" description="Disordered" evidence="1">
    <location>
        <begin position="87"/>
        <end position="118"/>
    </location>
</feature>
<feature type="signal peptide" evidence="2">
    <location>
        <begin position="1"/>
        <end position="25"/>
    </location>
</feature>
<reference evidence="3 4" key="1">
    <citation type="submission" date="2020-07" db="EMBL/GenBank/DDBJ databases">
        <title>Sequencing the genomes of 1000 actinobacteria strains.</title>
        <authorList>
            <person name="Klenk H.-P."/>
        </authorList>
    </citation>
    <scope>NUCLEOTIDE SEQUENCE [LARGE SCALE GENOMIC DNA]</scope>
    <source>
        <strain evidence="3 4">DSM 45763</strain>
    </source>
</reference>
<comment type="caution">
    <text evidence="3">The sequence shown here is derived from an EMBL/GenBank/DDBJ whole genome shotgun (WGS) entry which is preliminary data.</text>
</comment>
<feature type="chain" id="PRO_5032366036" description="Secreted protein" evidence="2">
    <location>
        <begin position="26"/>
        <end position="118"/>
    </location>
</feature>
<evidence type="ECO:0000256" key="2">
    <source>
        <dbReference type="SAM" id="SignalP"/>
    </source>
</evidence>
<feature type="compositionally biased region" description="Pro residues" evidence="1">
    <location>
        <begin position="68"/>
        <end position="80"/>
    </location>
</feature>
<keyword evidence="2" id="KW-0732">Signal</keyword>
<evidence type="ECO:0000256" key="1">
    <source>
        <dbReference type="SAM" id="MobiDB-lite"/>
    </source>
</evidence>
<keyword evidence="4" id="KW-1185">Reference proteome</keyword>
<evidence type="ECO:0000313" key="3">
    <source>
        <dbReference type="EMBL" id="NYF44444.1"/>
    </source>
</evidence>
<name>A0A852VBL2_9ACTN</name>
<feature type="region of interest" description="Disordered" evidence="1">
    <location>
        <begin position="61"/>
        <end position="80"/>
    </location>
</feature>
<dbReference type="Proteomes" id="UP000576393">
    <property type="component" value="Unassembled WGS sequence"/>
</dbReference>
<dbReference type="EMBL" id="JACCCO010000003">
    <property type="protein sequence ID" value="NYF44444.1"/>
    <property type="molecule type" value="Genomic_DNA"/>
</dbReference>
<accession>A0A852VBL2</accession>